<proteinExistence type="predicted"/>
<comment type="caution">
    <text evidence="2">The sequence shown here is derived from an EMBL/GenBank/DDBJ whole genome shotgun (WGS) entry which is preliminary data.</text>
</comment>
<accession>A0A5C6C8E5</accession>
<evidence type="ECO:0000313" key="3">
    <source>
        <dbReference type="Proteomes" id="UP000319908"/>
    </source>
</evidence>
<gene>
    <name evidence="2" type="ORF">Poly21_18810</name>
</gene>
<dbReference type="EMBL" id="SJPU01000001">
    <property type="protein sequence ID" value="TWU19706.1"/>
    <property type="molecule type" value="Genomic_DNA"/>
</dbReference>
<feature type="transmembrane region" description="Helical" evidence="1">
    <location>
        <begin position="81"/>
        <end position="102"/>
    </location>
</feature>
<feature type="transmembrane region" description="Helical" evidence="1">
    <location>
        <begin position="262"/>
        <end position="284"/>
    </location>
</feature>
<keyword evidence="1" id="KW-0812">Transmembrane</keyword>
<dbReference type="OrthoDB" id="274202at2"/>
<feature type="transmembrane region" description="Helical" evidence="1">
    <location>
        <begin position="237"/>
        <end position="256"/>
    </location>
</feature>
<keyword evidence="1" id="KW-0472">Membrane</keyword>
<reference evidence="2 3" key="1">
    <citation type="journal article" date="2020" name="Antonie Van Leeuwenhoek">
        <title>Rhodopirellula heiligendammensis sp. nov., Rhodopirellula pilleata sp. nov., and Rhodopirellula solitaria sp. nov. isolated from natural or artificial marine surfaces in Northern Germany and California, USA, and emended description of the genus Rhodopirellula.</title>
        <authorList>
            <person name="Kallscheuer N."/>
            <person name="Wiegand S."/>
            <person name="Jogler M."/>
            <person name="Boedeker C."/>
            <person name="Peeters S.H."/>
            <person name="Rast P."/>
            <person name="Heuer A."/>
            <person name="Jetten M.S.M."/>
            <person name="Rohde M."/>
            <person name="Jogler C."/>
        </authorList>
    </citation>
    <scope>NUCLEOTIDE SEQUENCE [LARGE SCALE GENOMIC DNA]</scope>
    <source>
        <strain evidence="2 3">Poly21</strain>
    </source>
</reference>
<evidence type="ECO:0000256" key="1">
    <source>
        <dbReference type="SAM" id="Phobius"/>
    </source>
</evidence>
<organism evidence="2 3">
    <name type="scientific">Allorhodopirellula heiligendammensis</name>
    <dbReference type="NCBI Taxonomy" id="2714739"/>
    <lineage>
        <taxon>Bacteria</taxon>
        <taxon>Pseudomonadati</taxon>
        <taxon>Planctomycetota</taxon>
        <taxon>Planctomycetia</taxon>
        <taxon>Pirellulales</taxon>
        <taxon>Pirellulaceae</taxon>
        <taxon>Allorhodopirellula</taxon>
    </lineage>
</organism>
<feature type="transmembrane region" description="Helical" evidence="1">
    <location>
        <begin position="48"/>
        <end position="69"/>
    </location>
</feature>
<dbReference type="RefSeq" id="WP_146406467.1">
    <property type="nucleotide sequence ID" value="NZ_SJPU01000001.1"/>
</dbReference>
<sequence length="366" mass="40326">MNPYQPGRSNAELAAHSDPAGDEQLAFGGVITAHDFAVMIPHRTIVQFLLVVVTPVCVLCAVTAIMMALAEVNRSPWTLPMVLAVGAVLIGMPIGAYQLLATQRAGRILKRRPDLLGTVQGTISVDGMLLNDGLRRHWFSATSIRQSRVLKSGVRVQLAQDPYHFLALSTRLFDHFDPDRLKSWFRQWRHRTATTPPSTPPIACATRLGMPPADAVNFAGQVTLQMPTDTPESRKQAWSLTAQLVIAFAVLILACLSEPGNWNGFTLAALLATISYAWAVFATWRLILQGSKPHTITQSGWIGENELLIESAGNASRCPLSCFHIHPIHDQDVIWFAGELSMIAITKDILASMDEWQRLIDRFPAH</sequence>
<keyword evidence="1" id="KW-1133">Transmembrane helix</keyword>
<dbReference type="AlphaFoldDB" id="A0A5C6C8E5"/>
<evidence type="ECO:0000313" key="2">
    <source>
        <dbReference type="EMBL" id="TWU19706.1"/>
    </source>
</evidence>
<protein>
    <submittedName>
        <fullName evidence="2">Uncharacterized protein</fullName>
    </submittedName>
</protein>
<keyword evidence="3" id="KW-1185">Reference proteome</keyword>
<name>A0A5C6C8E5_9BACT</name>
<dbReference type="Proteomes" id="UP000319908">
    <property type="component" value="Unassembled WGS sequence"/>
</dbReference>